<gene>
    <name evidence="10" type="ORF">L798_13740</name>
</gene>
<dbReference type="GO" id="GO:0005615">
    <property type="term" value="C:extracellular space"/>
    <property type="evidence" value="ECO:0007669"/>
    <property type="project" value="TreeGrafter"/>
</dbReference>
<dbReference type="EMBL" id="KK853016">
    <property type="protein sequence ID" value="KDR12496.1"/>
    <property type="molecule type" value="Genomic_DNA"/>
</dbReference>
<dbReference type="CDD" id="cd00190">
    <property type="entry name" value="Tryp_SPc"/>
    <property type="match status" value="1"/>
</dbReference>
<keyword evidence="11" id="KW-1185">Reference proteome</keyword>
<evidence type="ECO:0000256" key="3">
    <source>
        <dbReference type="ARBA" id="ARBA00022670"/>
    </source>
</evidence>
<dbReference type="InterPro" id="IPR001314">
    <property type="entry name" value="Peptidase_S1A"/>
</dbReference>
<evidence type="ECO:0000256" key="5">
    <source>
        <dbReference type="ARBA" id="ARBA00022825"/>
    </source>
</evidence>
<keyword evidence="2" id="KW-0964">Secreted</keyword>
<dbReference type="GO" id="GO:0006508">
    <property type="term" value="P:proteolysis"/>
    <property type="evidence" value="ECO:0007669"/>
    <property type="project" value="UniProtKB-KW"/>
</dbReference>
<reference evidence="10 11" key="1">
    <citation type="journal article" date="2014" name="Nat. Commun.">
        <title>Molecular traces of alternative social organization in a termite genome.</title>
        <authorList>
            <person name="Terrapon N."/>
            <person name="Li C."/>
            <person name="Robertson H.M."/>
            <person name="Ji L."/>
            <person name="Meng X."/>
            <person name="Booth W."/>
            <person name="Chen Z."/>
            <person name="Childers C.P."/>
            <person name="Glastad K.M."/>
            <person name="Gokhale K."/>
            <person name="Gowin J."/>
            <person name="Gronenberg W."/>
            <person name="Hermansen R.A."/>
            <person name="Hu H."/>
            <person name="Hunt B.G."/>
            <person name="Huylmans A.K."/>
            <person name="Khalil S.M."/>
            <person name="Mitchell R.D."/>
            <person name="Munoz-Torres M.C."/>
            <person name="Mustard J.A."/>
            <person name="Pan H."/>
            <person name="Reese J.T."/>
            <person name="Scharf M.E."/>
            <person name="Sun F."/>
            <person name="Vogel H."/>
            <person name="Xiao J."/>
            <person name="Yang W."/>
            <person name="Yang Z."/>
            <person name="Yang Z."/>
            <person name="Zhou J."/>
            <person name="Zhu J."/>
            <person name="Brent C.S."/>
            <person name="Elsik C.G."/>
            <person name="Goodisman M.A."/>
            <person name="Liberles D.A."/>
            <person name="Roe R.M."/>
            <person name="Vargo E.L."/>
            <person name="Vilcinskas A."/>
            <person name="Wang J."/>
            <person name="Bornberg-Bauer E."/>
            <person name="Korb J."/>
            <person name="Zhang G."/>
            <person name="Liebig J."/>
        </authorList>
    </citation>
    <scope>NUCLEOTIDE SEQUENCE [LARGE SCALE GENOMIC DNA]</scope>
    <source>
        <tissue evidence="10">Whole organism</tissue>
    </source>
</reference>
<keyword evidence="4 7" id="KW-0378">Hydrolase</keyword>
<dbReference type="AlphaFoldDB" id="A0A067QRS0"/>
<dbReference type="InParanoid" id="A0A067QRS0"/>
<dbReference type="InterPro" id="IPR033116">
    <property type="entry name" value="TRYPSIN_SER"/>
</dbReference>
<evidence type="ECO:0000256" key="8">
    <source>
        <dbReference type="SAM" id="SignalP"/>
    </source>
</evidence>
<dbReference type="STRING" id="136037.A0A067QRS0"/>
<keyword evidence="5 7" id="KW-0720">Serine protease</keyword>
<feature type="chain" id="PRO_5001648165" evidence="8">
    <location>
        <begin position="23"/>
        <end position="329"/>
    </location>
</feature>
<dbReference type="PANTHER" id="PTHR24264:SF65">
    <property type="entry name" value="SRCR DOMAIN-CONTAINING PROTEIN"/>
    <property type="match status" value="1"/>
</dbReference>
<dbReference type="Pfam" id="PF00089">
    <property type="entry name" value="Trypsin"/>
    <property type="match status" value="1"/>
</dbReference>
<dbReference type="InterPro" id="IPR009003">
    <property type="entry name" value="Peptidase_S1_PA"/>
</dbReference>
<proteinExistence type="predicted"/>
<evidence type="ECO:0000256" key="1">
    <source>
        <dbReference type="ARBA" id="ARBA00004613"/>
    </source>
</evidence>
<keyword evidence="8" id="KW-0732">Signal</keyword>
<evidence type="ECO:0000313" key="11">
    <source>
        <dbReference type="Proteomes" id="UP000027135"/>
    </source>
</evidence>
<dbReference type="OMA" id="CFDKQPL"/>
<dbReference type="SUPFAM" id="SSF50494">
    <property type="entry name" value="Trypsin-like serine proteases"/>
    <property type="match status" value="1"/>
</dbReference>
<evidence type="ECO:0000256" key="4">
    <source>
        <dbReference type="ARBA" id="ARBA00022801"/>
    </source>
</evidence>
<dbReference type="eggNOG" id="KOG3627">
    <property type="taxonomic scope" value="Eukaryota"/>
</dbReference>
<accession>A0A067QRS0</accession>
<dbReference type="PRINTS" id="PR00722">
    <property type="entry name" value="CHYMOTRYPSIN"/>
</dbReference>
<dbReference type="PANTHER" id="PTHR24264">
    <property type="entry name" value="TRYPSIN-RELATED"/>
    <property type="match status" value="1"/>
</dbReference>
<organism evidence="10 11">
    <name type="scientific">Zootermopsis nevadensis</name>
    <name type="common">Dampwood termite</name>
    <dbReference type="NCBI Taxonomy" id="136037"/>
    <lineage>
        <taxon>Eukaryota</taxon>
        <taxon>Metazoa</taxon>
        <taxon>Ecdysozoa</taxon>
        <taxon>Arthropoda</taxon>
        <taxon>Hexapoda</taxon>
        <taxon>Insecta</taxon>
        <taxon>Pterygota</taxon>
        <taxon>Neoptera</taxon>
        <taxon>Polyneoptera</taxon>
        <taxon>Dictyoptera</taxon>
        <taxon>Blattodea</taxon>
        <taxon>Blattoidea</taxon>
        <taxon>Termitoidae</taxon>
        <taxon>Termopsidae</taxon>
        <taxon>Zootermopsis</taxon>
    </lineage>
</organism>
<sequence length="329" mass="35548">MSALARLHVICLLVSRLAKTSPLEEGGLLLQSSAPHRHTRSGGYPKFPLHEYPPPTCGTRDVTHEPSRAGQAAAKIVGGSVAPYGAYPWQVEIKQYRSGKRRFEHHCGGAVVGPRLVLTAAHCLQSEETEQLTVVVGDFHLQVTDQHEQIFRVERALVHPDFRKVGPYSNDIGLIKVQALNDGGISFNSHVKPICLPELQTKSAAGSWCSVTGWGAQRPEDVDSSLSQVLQVAAVPLLDLNTCRRDDVYGGRRQSILDSMLCAGRLEGGVDACGGDSGGPLACEINGRFVLVGIVSWGDGCAQRNRPGVYTRVSHYVEWIKAAKETLGA</sequence>
<protein>
    <submittedName>
        <fullName evidence="10">Urokinase-type plasminogen activator</fullName>
    </submittedName>
</protein>
<dbReference type="InterPro" id="IPR050127">
    <property type="entry name" value="Serine_Proteases_S1"/>
</dbReference>
<keyword evidence="10" id="KW-0808">Transferase</keyword>
<dbReference type="PROSITE" id="PS00135">
    <property type="entry name" value="TRYPSIN_SER"/>
    <property type="match status" value="1"/>
</dbReference>
<keyword evidence="10" id="KW-0418">Kinase</keyword>
<dbReference type="InterPro" id="IPR018114">
    <property type="entry name" value="TRYPSIN_HIS"/>
</dbReference>
<dbReference type="Proteomes" id="UP000027135">
    <property type="component" value="Unassembled WGS sequence"/>
</dbReference>
<dbReference type="GO" id="GO:0004252">
    <property type="term" value="F:serine-type endopeptidase activity"/>
    <property type="evidence" value="ECO:0007669"/>
    <property type="project" value="InterPro"/>
</dbReference>
<dbReference type="GO" id="GO:0016301">
    <property type="term" value="F:kinase activity"/>
    <property type="evidence" value="ECO:0007669"/>
    <property type="project" value="UniProtKB-KW"/>
</dbReference>
<evidence type="ECO:0000256" key="6">
    <source>
        <dbReference type="ARBA" id="ARBA00023157"/>
    </source>
</evidence>
<evidence type="ECO:0000259" key="9">
    <source>
        <dbReference type="PROSITE" id="PS50240"/>
    </source>
</evidence>
<evidence type="ECO:0000313" key="10">
    <source>
        <dbReference type="EMBL" id="KDR12496.1"/>
    </source>
</evidence>
<dbReference type="InterPro" id="IPR043504">
    <property type="entry name" value="Peptidase_S1_PA_chymotrypsin"/>
</dbReference>
<dbReference type="PROSITE" id="PS50240">
    <property type="entry name" value="TRYPSIN_DOM"/>
    <property type="match status" value="1"/>
</dbReference>
<keyword evidence="3 7" id="KW-0645">Protease</keyword>
<comment type="subcellular location">
    <subcellularLocation>
        <location evidence="1">Secreted</location>
    </subcellularLocation>
</comment>
<feature type="signal peptide" evidence="8">
    <location>
        <begin position="1"/>
        <end position="22"/>
    </location>
</feature>
<dbReference type="FunFam" id="2.40.10.10:FF:000003">
    <property type="entry name" value="Transmembrane serine protease 3"/>
    <property type="match status" value="1"/>
</dbReference>
<dbReference type="OrthoDB" id="5979691at2759"/>
<dbReference type="Gene3D" id="2.40.10.10">
    <property type="entry name" value="Trypsin-like serine proteases"/>
    <property type="match status" value="1"/>
</dbReference>
<dbReference type="PROSITE" id="PS00134">
    <property type="entry name" value="TRYPSIN_HIS"/>
    <property type="match status" value="1"/>
</dbReference>
<name>A0A067QRS0_ZOONE</name>
<evidence type="ECO:0000256" key="2">
    <source>
        <dbReference type="ARBA" id="ARBA00022525"/>
    </source>
</evidence>
<keyword evidence="6" id="KW-1015">Disulfide bond</keyword>
<dbReference type="InterPro" id="IPR001254">
    <property type="entry name" value="Trypsin_dom"/>
</dbReference>
<dbReference type="SMART" id="SM00020">
    <property type="entry name" value="Tryp_SPc"/>
    <property type="match status" value="1"/>
</dbReference>
<evidence type="ECO:0000256" key="7">
    <source>
        <dbReference type="RuleBase" id="RU363034"/>
    </source>
</evidence>
<feature type="domain" description="Peptidase S1" evidence="9">
    <location>
        <begin position="76"/>
        <end position="325"/>
    </location>
</feature>